<dbReference type="Gene3D" id="2.160.10.10">
    <property type="entry name" value="Hexapeptide repeat proteins"/>
    <property type="match status" value="1"/>
</dbReference>
<protein>
    <submittedName>
        <fullName evidence="6">Acyltransferase</fullName>
    </submittedName>
</protein>
<dbReference type="InterPro" id="IPR018357">
    <property type="entry name" value="Hexapep_transf_CS"/>
</dbReference>
<dbReference type="Pfam" id="PF00132">
    <property type="entry name" value="Hexapep"/>
    <property type="match status" value="3"/>
</dbReference>
<dbReference type="PANTHER" id="PTHR43300">
    <property type="entry name" value="ACETYLTRANSFERASE"/>
    <property type="match status" value="1"/>
</dbReference>
<dbReference type="InterPro" id="IPR011004">
    <property type="entry name" value="Trimer_LpxA-like_sf"/>
</dbReference>
<reference evidence="6 7" key="1">
    <citation type="submission" date="2023-01" db="EMBL/GenBank/DDBJ databases">
        <title>Minimal conservation of predation-associated metabolite biosynthetic gene clusters underscores biosynthetic potential of Myxococcota including descriptions for ten novel species: Archangium lansinium sp. nov., Myxococcus landrumus sp. nov., Nannocystis bai.</title>
        <authorList>
            <person name="Ahearne A."/>
            <person name="Stevens C."/>
            <person name="Dowd S."/>
        </authorList>
    </citation>
    <scope>NUCLEOTIDE SEQUENCE [LARGE SCALE GENOMIC DNA]</scope>
    <source>
        <strain evidence="6 7">WIWO2</strain>
    </source>
</reference>
<keyword evidence="4 6" id="KW-0012">Acyltransferase</keyword>
<dbReference type="RefSeq" id="WP_272102754.1">
    <property type="nucleotide sequence ID" value="NZ_JAQNDK010000005.1"/>
</dbReference>
<dbReference type="InterPro" id="IPR050179">
    <property type="entry name" value="Trans_hexapeptide_repeat"/>
</dbReference>
<dbReference type="CDD" id="cd03358">
    <property type="entry name" value="LbH_WxcM_N_like"/>
    <property type="match status" value="1"/>
</dbReference>
<evidence type="ECO:0000256" key="3">
    <source>
        <dbReference type="ARBA" id="ARBA00022737"/>
    </source>
</evidence>
<dbReference type="GO" id="GO:0016746">
    <property type="term" value="F:acyltransferase activity"/>
    <property type="evidence" value="ECO:0007669"/>
    <property type="project" value="UniProtKB-KW"/>
</dbReference>
<evidence type="ECO:0000256" key="5">
    <source>
        <dbReference type="SAM" id="MobiDB-lite"/>
    </source>
</evidence>
<accession>A0ABT5CDW2</accession>
<dbReference type="EMBL" id="JAQNDK010000005">
    <property type="protein sequence ID" value="MDC0684624.1"/>
    <property type="molecule type" value="Genomic_DNA"/>
</dbReference>
<dbReference type="Proteomes" id="UP001217485">
    <property type="component" value="Unassembled WGS sequence"/>
</dbReference>
<name>A0ABT5CDW2_9BACT</name>
<feature type="region of interest" description="Disordered" evidence="5">
    <location>
        <begin position="205"/>
        <end position="224"/>
    </location>
</feature>
<evidence type="ECO:0000313" key="6">
    <source>
        <dbReference type="EMBL" id="MDC0684624.1"/>
    </source>
</evidence>
<proteinExistence type="inferred from homology"/>
<keyword evidence="3" id="KW-0677">Repeat</keyword>
<comment type="similarity">
    <text evidence="1">Belongs to the transferase hexapeptide repeat family.</text>
</comment>
<dbReference type="InterPro" id="IPR001451">
    <property type="entry name" value="Hexapep"/>
</dbReference>
<dbReference type="SUPFAM" id="SSF51161">
    <property type="entry name" value="Trimeric LpxA-like enzymes"/>
    <property type="match status" value="1"/>
</dbReference>
<evidence type="ECO:0000256" key="2">
    <source>
        <dbReference type="ARBA" id="ARBA00022679"/>
    </source>
</evidence>
<evidence type="ECO:0000256" key="4">
    <source>
        <dbReference type="ARBA" id="ARBA00023315"/>
    </source>
</evidence>
<dbReference type="PANTHER" id="PTHR43300:SF4">
    <property type="entry name" value="ACYL-[ACYL-CARRIER-PROTEIN]--UDP-N-ACETYLGLUCOSAMINE O-ACYLTRANSFERASE"/>
    <property type="match status" value="1"/>
</dbReference>
<keyword evidence="7" id="KW-1185">Reference proteome</keyword>
<evidence type="ECO:0000313" key="7">
    <source>
        <dbReference type="Proteomes" id="UP001217485"/>
    </source>
</evidence>
<sequence length="224" mass="24074">MSEPAKPFFAHPSACIDEPCDIGEGTKVWHFCHISAGARIGRACVLGQNVFVAGTAVIGDGVRIQNNVSLYDGTLVEDDVFLGPSAVLTNVVNPRAPIDRRAFLDTTRIRRGATVGANATIVCGVTIGRHAFVGAGAVVTRDVPDYALVTGVPARRTGWMSRHGHKLVAARDGLLRCPESGYRYERRGDIVRCLDLDEDAPLARPRAAATRHYRDPLSAEDTDG</sequence>
<comment type="caution">
    <text evidence="6">The sequence shown here is derived from an EMBL/GenBank/DDBJ whole genome shotgun (WGS) entry which is preliminary data.</text>
</comment>
<keyword evidence="2" id="KW-0808">Transferase</keyword>
<dbReference type="PROSITE" id="PS00101">
    <property type="entry name" value="HEXAPEP_TRANSFERASES"/>
    <property type="match status" value="1"/>
</dbReference>
<evidence type="ECO:0000256" key="1">
    <source>
        <dbReference type="ARBA" id="ARBA00007274"/>
    </source>
</evidence>
<gene>
    <name evidence="6" type="ORF">POL72_43315</name>
</gene>
<organism evidence="6 7">
    <name type="scientific">Sorangium atrum</name>
    <dbReference type="NCBI Taxonomy" id="2995308"/>
    <lineage>
        <taxon>Bacteria</taxon>
        <taxon>Pseudomonadati</taxon>
        <taxon>Myxococcota</taxon>
        <taxon>Polyangia</taxon>
        <taxon>Polyangiales</taxon>
        <taxon>Polyangiaceae</taxon>
        <taxon>Sorangium</taxon>
    </lineage>
</organism>